<reference evidence="12 13" key="1">
    <citation type="submission" date="2016-11" db="EMBL/GenBank/DDBJ databases">
        <authorList>
            <person name="Jaros S."/>
            <person name="Januszkiewicz K."/>
            <person name="Wedrychowicz H."/>
        </authorList>
    </citation>
    <scope>NUCLEOTIDE SEQUENCE [LARGE SCALE GENOMIC DNA]</scope>
    <source>
        <strain evidence="12 13">DSM 17477</strain>
    </source>
</reference>
<sequence>MGNNECIAMLLAGGQGSRLKDLTKNNAKPGVMFGGKYRIIDFSLSNCFHSDIYTVGVLTQYKPLLLNRYIGNGSAWALDKLGQGVSILPPYMDTKGGNWYLGTADAIYQNLEFIDMYDPEYVLILSGDHIYKMDYSLMLCYAKEKDADLAIAVMEVDWNDASRFGITNVDEDMKIVEFEEKPENPKNNMASMGIYIFKWSILREALLKDAGNDNSDHDFGKNVIPMLLNEGKNIYSYLFEGYWRDVGTIDSYYKANMDLLEENSEFDLFSSEMRVYSNNETWRPHYMGEGADVNNSLICDGCTIEGYVKNSVISYNVTIGSNSIVKDSIIFNNAVIEEGAVIEKAIIGENMRIVKGSRIGSLDSDEITVIA</sequence>
<dbReference type="PANTHER" id="PTHR43523">
    <property type="entry name" value="GLUCOSE-1-PHOSPHATE ADENYLYLTRANSFERASE-RELATED"/>
    <property type="match status" value="1"/>
</dbReference>
<gene>
    <name evidence="9" type="primary">glgC</name>
    <name evidence="12" type="ORF">SAMN02745751_00078</name>
</gene>
<evidence type="ECO:0000256" key="1">
    <source>
        <dbReference type="ARBA" id="ARBA00010443"/>
    </source>
</evidence>
<dbReference type="InterPro" id="IPR023049">
    <property type="entry name" value="GlgC_bac"/>
</dbReference>
<dbReference type="InterPro" id="IPR005836">
    <property type="entry name" value="ADP_Glu_pyroP_CS"/>
</dbReference>
<dbReference type="UniPathway" id="UPA00164"/>
<dbReference type="GO" id="GO:0008878">
    <property type="term" value="F:glucose-1-phosphate adenylyltransferase activity"/>
    <property type="evidence" value="ECO:0007669"/>
    <property type="project" value="UniProtKB-UniRule"/>
</dbReference>
<dbReference type="InterPro" id="IPR056818">
    <property type="entry name" value="GlmU/GlgC-like_hexapep"/>
</dbReference>
<dbReference type="NCBIfam" id="NF003670">
    <property type="entry name" value="PRK05293.1"/>
    <property type="match status" value="1"/>
</dbReference>
<comment type="subunit">
    <text evidence="9">Homotetramer.</text>
</comment>
<comment type="similarity">
    <text evidence="1 9">Belongs to the bacterial/plant glucose-1-phosphate adenylyltransferase family.</text>
</comment>
<keyword evidence="4 9" id="KW-0548">Nucleotidyltransferase</keyword>
<evidence type="ECO:0000256" key="9">
    <source>
        <dbReference type="HAMAP-Rule" id="MF_00624"/>
    </source>
</evidence>
<name>A0A1M6ADB3_9FIRM</name>
<dbReference type="InterPro" id="IPR011831">
    <property type="entry name" value="ADP-Glc_PPase"/>
</dbReference>
<keyword evidence="13" id="KW-1185">Reference proteome</keyword>
<dbReference type="GO" id="GO:0005978">
    <property type="term" value="P:glycogen biosynthetic process"/>
    <property type="evidence" value="ECO:0007669"/>
    <property type="project" value="UniProtKB-UniRule"/>
</dbReference>
<comment type="function">
    <text evidence="9">Involved in the biosynthesis of ADP-glucose, a building block required for the elongation reactions to produce glycogen. Catalyzes the reaction between ATP and alpha-D-glucose 1-phosphate (G1P) to produce pyrophosphate and ADP-Glc.</text>
</comment>
<dbReference type="AlphaFoldDB" id="A0A1M6ADB3"/>
<protein>
    <recommendedName>
        <fullName evidence="9">Glucose-1-phosphate adenylyltransferase</fullName>
        <ecNumber evidence="9">2.7.7.27</ecNumber>
    </recommendedName>
    <alternativeName>
        <fullName evidence="9">ADP-glucose pyrophosphorylase</fullName>
        <shortName evidence="9">ADPGlc PPase</shortName>
    </alternativeName>
    <alternativeName>
        <fullName evidence="9">ADP-glucose synthase</fullName>
    </alternativeName>
</protein>
<dbReference type="OrthoDB" id="9803871at2"/>
<dbReference type="EC" id="2.7.7.27" evidence="9"/>
<dbReference type="CDD" id="cd04651">
    <property type="entry name" value="LbH_G1P_AT_C"/>
    <property type="match status" value="1"/>
</dbReference>
<organism evidence="12 13">
    <name type="scientific">Dethiosulfatibacter aminovorans DSM 17477</name>
    <dbReference type="NCBI Taxonomy" id="1121476"/>
    <lineage>
        <taxon>Bacteria</taxon>
        <taxon>Bacillati</taxon>
        <taxon>Bacillota</taxon>
        <taxon>Tissierellia</taxon>
        <taxon>Dethiosulfatibacter</taxon>
    </lineage>
</organism>
<feature type="domain" description="Glucose-1-phosphate adenylyltransferase/Bifunctional protein GlmU-like C-terminal hexapeptide" evidence="11">
    <location>
        <begin position="291"/>
        <end position="361"/>
    </location>
</feature>
<feature type="site" description="Could play a key role in the communication between the regulatory and the substrate sites" evidence="9">
    <location>
        <position position="99"/>
    </location>
</feature>
<comment type="pathway">
    <text evidence="9">Glycan biosynthesis; glycogen biosynthesis.</text>
</comment>
<keyword evidence="3 9" id="KW-0808">Transferase</keyword>
<dbReference type="EMBL" id="FQZL01000004">
    <property type="protein sequence ID" value="SHI34387.1"/>
    <property type="molecule type" value="Genomic_DNA"/>
</dbReference>
<dbReference type="GO" id="GO:0005524">
    <property type="term" value="F:ATP binding"/>
    <property type="evidence" value="ECO:0007669"/>
    <property type="project" value="UniProtKB-KW"/>
</dbReference>
<keyword evidence="7 9" id="KW-0320">Glycogen biosynthesis</keyword>
<feature type="domain" description="Nucleotidyl transferase" evidence="10">
    <location>
        <begin position="8"/>
        <end position="261"/>
    </location>
</feature>
<dbReference type="PROSITE" id="PS00810">
    <property type="entry name" value="ADP_GLC_PYROPHOSPH_3"/>
    <property type="match status" value="1"/>
</dbReference>
<feature type="binding site" evidence="9">
    <location>
        <position position="191"/>
    </location>
    <ligand>
        <name>alpha-D-glucose 1-phosphate</name>
        <dbReference type="ChEBI" id="CHEBI:58601"/>
    </ligand>
</feature>
<proteinExistence type="inferred from homology"/>
<dbReference type="Pfam" id="PF24894">
    <property type="entry name" value="Hexapep_GlmU"/>
    <property type="match status" value="1"/>
</dbReference>
<dbReference type="SUPFAM" id="SSF51161">
    <property type="entry name" value="Trimeric LpxA-like enzymes"/>
    <property type="match status" value="1"/>
</dbReference>
<dbReference type="InterPro" id="IPR005835">
    <property type="entry name" value="NTP_transferase_dom"/>
</dbReference>
<evidence type="ECO:0000256" key="3">
    <source>
        <dbReference type="ARBA" id="ARBA00022679"/>
    </source>
</evidence>
<evidence type="ECO:0000256" key="7">
    <source>
        <dbReference type="ARBA" id="ARBA00023056"/>
    </source>
</evidence>
<evidence type="ECO:0000256" key="6">
    <source>
        <dbReference type="ARBA" id="ARBA00022840"/>
    </source>
</evidence>
<dbReference type="SUPFAM" id="SSF53448">
    <property type="entry name" value="Nucleotide-diphospho-sugar transferases"/>
    <property type="match status" value="1"/>
</dbReference>
<evidence type="ECO:0000256" key="5">
    <source>
        <dbReference type="ARBA" id="ARBA00022741"/>
    </source>
</evidence>
<feature type="binding site" evidence="9">
    <location>
        <begin position="180"/>
        <end position="181"/>
    </location>
    <ligand>
        <name>alpha-D-glucose 1-phosphate</name>
        <dbReference type="ChEBI" id="CHEBI:58601"/>
    </ligand>
</feature>
<keyword evidence="2 9" id="KW-0321">Glycogen metabolism</keyword>
<evidence type="ECO:0000259" key="11">
    <source>
        <dbReference type="Pfam" id="PF24894"/>
    </source>
</evidence>
<dbReference type="Gene3D" id="3.90.550.10">
    <property type="entry name" value="Spore Coat Polysaccharide Biosynthesis Protein SpsA, Chain A"/>
    <property type="match status" value="1"/>
</dbReference>
<evidence type="ECO:0000256" key="8">
    <source>
        <dbReference type="ARBA" id="ARBA00023277"/>
    </source>
</evidence>
<comment type="catalytic activity">
    <reaction evidence="9">
        <text>alpha-D-glucose 1-phosphate + ATP + H(+) = ADP-alpha-D-glucose + diphosphate</text>
        <dbReference type="Rhea" id="RHEA:12120"/>
        <dbReference type="ChEBI" id="CHEBI:15378"/>
        <dbReference type="ChEBI" id="CHEBI:30616"/>
        <dbReference type="ChEBI" id="CHEBI:33019"/>
        <dbReference type="ChEBI" id="CHEBI:57498"/>
        <dbReference type="ChEBI" id="CHEBI:58601"/>
        <dbReference type="EC" id="2.7.7.27"/>
    </reaction>
</comment>
<feature type="binding site" evidence="9">
    <location>
        <position position="165"/>
    </location>
    <ligand>
        <name>alpha-D-glucose 1-phosphate</name>
        <dbReference type="ChEBI" id="CHEBI:58601"/>
    </ligand>
</feature>
<evidence type="ECO:0000313" key="13">
    <source>
        <dbReference type="Proteomes" id="UP000184052"/>
    </source>
</evidence>
<dbReference type="PANTHER" id="PTHR43523:SF2">
    <property type="entry name" value="GLUCOSE-1-PHOSPHATE ADENYLYLTRANSFERASE"/>
    <property type="match status" value="1"/>
</dbReference>
<dbReference type="STRING" id="1121476.SAMN02745751_00078"/>
<dbReference type="InterPro" id="IPR029044">
    <property type="entry name" value="Nucleotide-diphossugar_trans"/>
</dbReference>
<keyword evidence="5 9" id="KW-0547">Nucleotide-binding</keyword>
<dbReference type="Proteomes" id="UP000184052">
    <property type="component" value="Unassembled WGS sequence"/>
</dbReference>
<evidence type="ECO:0000256" key="4">
    <source>
        <dbReference type="ARBA" id="ARBA00022695"/>
    </source>
</evidence>
<dbReference type="Gene3D" id="2.160.10.10">
    <property type="entry name" value="Hexapeptide repeat proteins"/>
    <property type="match status" value="1"/>
</dbReference>
<feature type="binding site" evidence="9">
    <location>
        <position position="100"/>
    </location>
    <ligand>
        <name>alpha-D-glucose 1-phosphate</name>
        <dbReference type="ChEBI" id="CHEBI:58601"/>
    </ligand>
</feature>
<dbReference type="PROSITE" id="PS00809">
    <property type="entry name" value="ADP_GLC_PYROPHOSPH_2"/>
    <property type="match status" value="1"/>
</dbReference>
<feature type="site" description="Could play a key role in the communication between the regulatory and the substrate sites" evidence="9">
    <location>
        <position position="60"/>
    </location>
</feature>
<dbReference type="RefSeq" id="WP_073045435.1">
    <property type="nucleotide sequence ID" value="NZ_FQZL01000004.1"/>
</dbReference>
<evidence type="ECO:0000313" key="12">
    <source>
        <dbReference type="EMBL" id="SHI34387.1"/>
    </source>
</evidence>
<accession>A0A1M6ADB3</accession>
<dbReference type="NCBIfam" id="TIGR02091">
    <property type="entry name" value="glgC"/>
    <property type="match status" value="1"/>
</dbReference>
<dbReference type="CDD" id="cd02508">
    <property type="entry name" value="ADP_Glucose_PP"/>
    <property type="match status" value="1"/>
</dbReference>
<dbReference type="InterPro" id="IPR011004">
    <property type="entry name" value="Trimer_LpxA-like_sf"/>
</dbReference>
<evidence type="ECO:0000256" key="2">
    <source>
        <dbReference type="ARBA" id="ARBA00022600"/>
    </source>
</evidence>
<keyword evidence="6 9" id="KW-0067">ATP-binding</keyword>
<keyword evidence="8 9" id="KW-0119">Carbohydrate metabolism</keyword>
<dbReference type="HAMAP" id="MF_00624">
    <property type="entry name" value="GlgC"/>
    <property type="match status" value="1"/>
</dbReference>
<dbReference type="Pfam" id="PF00483">
    <property type="entry name" value="NTP_transferase"/>
    <property type="match status" value="1"/>
</dbReference>
<evidence type="ECO:0000259" key="10">
    <source>
        <dbReference type="Pfam" id="PF00483"/>
    </source>
</evidence>